<organism evidence="1">
    <name type="scientific">marine sediment metagenome</name>
    <dbReference type="NCBI Taxonomy" id="412755"/>
    <lineage>
        <taxon>unclassified sequences</taxon>
        <taxon>metagenomes</taxon>
        <taxon>ecological metagenomes</taxon>
    </lineage>
</organism>
<evidence type="ECO:0000313" key="1">
    <source>
        <dbReference type="EMBL" id="GAF93352.1"/>
    </source>
</evidence>
<dbReference type="InterPro" id="IPR011990">
    <property type="entry name" value="TPR-like_helical_dom_sf"/>
</dbReference>
<comment type="caution">
    <text evidence="1">The sequence shown here is derived from an EMBL/GenBank/DDBJ whole genome shotgun (WGS) entry which is preliminary data.</text>
</comment>
<gene>
    <name evidence="1" type="ORF">S01H1_25932</name>
</gene>
<feature type="non-terminal residue" evidence="1">
    <location>
        <position position="163"/>
    </location>
</feature>
<proteinExistence type="predicted"/>
<name>X0TYY8_9ZZZZ</name>
<dbReference type="EMBL" id="BARS01015696">
    <property type="protein sequence ID" value="GAF93352.1"/>
    <property type="molecule type" value="Genomic_DNA"/>
</dbReference>
<dbReference type="SUPFAM" id="SSF48452">
    <property type="entry name" value="TPR-like"/>
    <property type="match status" value="1"/>
</dbReference>
<dbReference type="AlphaFoldDB" id="X0TYY8"/>
<reference evidence="1" key="1">
    <citation type="journal article" date="2014" name="Front. Microbiol.">
        <title>High frequency of phylogenetically diverse reductive dehalogenase-homologous genes in deep subseafloor sedimentary metagenomes.</title>
        <authorList>
            <person name="Kawai M."/>
            <person name="Futagami T."/>
            <person name="Toyoda A."/>
            <person name="Takaki Y."/>
            <person name="Nishi S."/>
            <person name="Hori S."/>
            <person name="Arai W."/>
            <person name="Tsubouchi T."/>
            <person name="Morono Y."/>
            <person name="Uchiyama I."/>
            <person name="Ito T."/>
            <person name="Fujiyama A."/>
            <person name="Inagaki F."/>
            <person name="Takami H."/>
        </authorList>
    </citation>
    <scope>NUCLEOTIDE SEQUENCE</scope>
    <source>
        <strain evidence="1">Expedition CK06-06</strain>
    </source>
</reference>
<dbReference type="Gene3D" id="1.25.40.10">
    <property type="entry name" value="Tetratricopeptide repeat domain"/>
    <property type="match status" value="1"/>
</dbReference>
<sequence>MERALELDPFNSYVTAFAAQVHYLVNRSYVGAFEFAERSIELNQANPLGWSLLGIAKCYLGDLQSGAQNTRFAVKIAGSTPFRFRLAGQSCIANTISRQFEQAVRDGEASHVLAPTYAPTLRYLAMLYLQRGSEEKSLQIVEELQSLEPDFSYDRLKDPSYPS</sequence>
<protein>
    <submittedName>
        <fullName evidence="1">Uncharacterized protein</fullName>
    </submittedName>
</protein>
<accession>X0TYY8</accession>